<dbReference type="Proteomes" id="UP000185210">
    <property type="component" value="Unassembled WGS sequence"/>
</dbReference>
<evidence type="ECO:0000256" key="1">
    <source>
        <dbReference type="ARBA" id="ARBA00022801"/>
    </source>
</evidence>
<dbReference type="InterPro" id="IPR029058">
    <property type="entry name" value="AB_hydrolase_fold"/>
</dbReference>
<name>A0A1N5DH62_9MYCO</name>
<evidence type="ECO:0000313" key="6">
    <source>
        <dbReference type="Proteomes" id="UP000185210"/>
    </source>
</evidence>
<organism evidence="3 6">
    <name type="scientific">Mycobacteroides abscessus subsp. abscessus</name>
    <dbReference type="NCBI Taxonomy" id="1185650"/>
    <lineage>
        <taxon>Bacteria</taxon>
        <taxon>Bacillati</taxon>
        <taxon>Actinomycetota</taxon>
        <taxon>Actinomycetes</taxon>
        <taxon>Mycobacteriales</taxon>
        <taxon>Mycobacteriaceae</taxon>
        <taxon>Mycobacteroides</taxon>
        <taxon>Mycobacteroides abscessus</taxon>
    </lineage>
</organism>
<protein>
    <submittedName>
        <fullName evidence="3">Alpha/beta hydrolase fold</fullName>
    </submittedName>
</protein>
<feature type="domain" description="AB hydrolase-1" evidence="2">
    <location>
        <begin position="63"/>
        <end position="307"/>
    </location>
</feature>
<proteinExistence type="predicted"/>
<dbReference type="EMBL" id="FSHM01000011">
    <property type="protein sequence ID" value="SIC02432.1"/>
    <property type="molecule type" value="Genomic_DNA"/>
</dbReference>
<dbReference type="PANTHER" id="PTHR43798:SF31">
    <property type="entry name" value="AB HYDROLASE SUPERFAMILY PROTEIN YCLE"/>
    <property type="match status" value="1"/>
</dbReference>
<comment type="caution">
    <text evidence="3">The sequence shown here is derived from an EMBL/GenBank/DDBJ whole genome shotgun (WGS) entry which is preliminary data.</text>
</comment>
<dbReference type="Proteomes" id="UP000184831">
    <property type="component" value="Unassembled WGS sequence"/>
</dbReference>
<dbReference type="GO" id="GO:0016020">
    <property type="term" value="C:membrane"/>
    <property type="evidence" value="ECO:0007669"/>
    <property type="project" value="TreeGrafter"/>
</dbReference>
<evidence type="ECO:0000313" key="5">
    <source>
        <dbReference type="Proteomes" id="UP000184831"/>
    </source>
</evidence>
<evidence type="ECO:0000313" key="4">
    <source>
        <dbReference type="EMBL" id="SIM90700.1"/>
    </source>
</evidence>
<dbReference type="GO" id="GO:0016787">
    <property type="term" value="F:hydrolase activity"/>
    <property type="evidence" value="ECO:0007669"/>
    <property type="project" value="UniProtKB-KW"/>
</dbReference>
<dbReference type="InterPro" id="IPR050266">
    <property type="entry name" value="AB_hydrolase_sf"/>
</dbReference>
<reference evidence="5 6" key="1">
    <citation type="submission" date="2016-11" db="EMBL/GenBank/DDBJ databases">
        <authorList>
            <consortium name="Pathogen Informatics"/>
        </authorList>
    </citation>
    <scope>NUCLEOTIDE SEQUENCE [LARGE SCALE GENOMIC DNA]</scope>
    <source>
        <strain evidence="3 6">104</strain>
        <strain evidence="4 5">696</strain>
    </source>
</reference>
<gene>
    <name evidence="3" type="primary">rsbQ</name>
    <name evidence="4" type="synonym">rsbQ_2</name>
    <name evidence="3" type="ORF">SAMEA2070301_05104</name>
    <name evidence="4" type="ORF">SAMEA2152244_02577</name>
</gene>
<accession>A0A1N5DH62</accession>
<dbReference type="PANTHER" id="PTHR43798">
    <property type="entry name" value="MONOACYLGLYCEROL LIPASE"/>
    <property type="match status" value="1"/>
</dbReference>
<dbReference type="Gene3D" id="3.40.50.1820">
    <property type="entry name" value="alpha/beta hydrolase"/>
    <property type="match status" value="1"/>
</dbReference>
<dbReference type="SUPFAM" id="SSF53474">
    <property type="entry name" value="alpha/beta-Hydrolases"/>
    <property type="match status" value="1"/>
</dbReference>
<evidence type="ECO:0000259" key="2">
    <source>
        <dbReference type="Pfam" id="PF12697"/>
    </source>
</evidence>
<dbReference type="PRINTS" id="PR00111">
    <property type="entry name" value="ABHYDROLASE"/>
</dbReference>
<dbReference type="AlphaFoldDB" id="A0A1N5DH62"/>
<sequence>MDTGEDPAVAAAPALRRVAGRPPGANVPYGGGVSHTLGSSNYVTTADGRALHYQVAGSGEPTVVFESGMGFSRTAWGLVQPLVARRLRSVVYDRANLGRSDDDPAPRTLERITGDLDALLTALGSGPYILVGHSYGGTIALAATATEPSRIAGVVLVDHSDENLEAYYRPASPGMRLLGLAHRAALDILGRVGLLPHVVRRMMPRMPRDVLDDMVSEDLTPRARRAANEEDRRFVAGMTELRSNPPALDGVPVTVISGARAELLNEETRSELNAAHQMTARRLGARHVVARKSGHQVVLTEPRLIADEVFRIAGA</sequence>
<evidence type="ECO:0000313" key="3">
    <source>
        <dbReference type="EMBL" id="SIC02432.1"/>
    </source>
</evidence>
<keyword evidence="1 3" id="KW-0378">Hydrolase</keyword>
<dbReference type="EMBL" id="FSQE01000004">
    <property type="protein sequence ID" value="SIM90700.1"/>
    <property type="molecule type" value="Genomic_DNA"/>
</dbReference>
<dbReference type="Pfam" id="PF12697">
    <property type="entry name" value="Abhydrolase_6"/>
    <property type="match status" value="1"/>
</dbReference>
<dbReference type="InterPro" id="IPR000073">
    <property type="entry name" value="AB_hydrolase_1"/>
</dbReference>